<dbReference type="PANTHER" id="PTHR35563:SF2">
    <property type="entry name" value="BARREL METAL-DEPENDENT HYDROLASE, PUTATIVE (AFU_ORTHOLOGUE AFUA_1G16240)-RELATED"/>
    <property type="match status" value="1"/>
</dbReference>
<dbReference type="SUPFAM" id="SSF51556">
    <property type="entry name" value="Metallo-dependent hydrolases"/>
    <property type="match status" value="1"/>
</dbReference>
<feature type="domain" description="Amidohydrolase-related" evidence="1">
    <location>
        <begin position="19"/>
        <end position="284"/>
    </location>
</feature>
<reference evidence="2 3" key="1">
    <citation type="submission" date="2018-08" db="EMBL/GenBank/DDBJ databases">
        <title>The multiple taxonomic identification of Sphingomonas gilva.</title>
        <authorList>
            <person name="Zhu D."/>
            <person name="Zheng S."/>
        </authorList>
    </citation>
    <scope>NUCLEOTIDE SEQUENCE [LARGE SCALE GENOMIC DNA]</scope>
    <source>
        <strain evidence="2 3">ZDH117</strain>
    </source>
</reference>
<dbReference type="RefSeq" id="WP_118862746.1">
    <property type="nucleotide sequence ID" value="NZ_QWLV01000001.1"/>
</dbReference>
<dbReference type="InterPro" id="IPR032466">
    <property type="entry name" value="Metal_Hydrolase"/>
</dbReference>
<dbReference type="InterPro" id="IPR052358">
    <property type="entry name" value="Aro_Compnd_Degr_Hydrolases"/>
</dbReference>
<comment type="caution">
    <text evidence="2">The sequence shown here is derived from an EMBL/GenBank/DDBJ whole genome shotgun (WGS) entry which is preliminary data.</text>
</comment>
<dbReference type="InterPro" id="IPR006680">
    <property type="entry name" value="Amidohydro-rel"/>
</dbReference>
<name>A0A396RZS0_9SPHN</name>
<organism evidence="2 3">
    <name type="scientific">Sphingomonas gilva</name>
    <dbReference type="NCBI Taxonomy" id="2305907"/>
    <lineage>
        <taxon>Bacteria</taxon>
        <taxon>Pseudomonadati</taxon>
        <taxon>Pseudomonadota</taxon>
        <taxon>Alphaproteobacteria</taxon>
        <taxon>Sphingomonadales</taxon>
        <taxon>Sphingomonadaceae</taxon>
        <taxon>Sphingomonas</taxon>
    </lineage>
</organism>
<dbReference type="AlphaFoldDB" id="A0A396RZS0"/>
<keyword evidence="3" id="KW-1185">Reference proteome</keyword>
<gene>
    <name evidence="2" type="ORF">D1610_03800</name>
</gene>
<dbReference type="Proteomes" id="UP000266693">
    <property type="component" value="Unassembled WGS sequence"/>
</dbReference>
<keyword evidence="2" id="KW-0378">Hydrolase</keyword>
<accession>A0A396RZS0</accession>
<evidence type="ECO:0000313" key="3">
    <source>
        <dbReference type="Proteomes" id="UP000266693"/>
    </source>
</evidence>
<evidence type="ECO:0000313" key="2">
    <source>
        <dbReference type="EMBL" id="RHW19241.1"/>
    </source>
</evidence>
<dbReference type="Pfam" id="PF04909">
    <property type="entry name" value="Amidohydro_2"/>
    <property type="match status" value="1"/>
</dbReference>
<dbReference type="Gene3D" id="3.20.20.140">
    <property type="entry name" value="Metal-dependent hydrolases"/>
    <property type="match status" value="1"/>
</dbReference>
<sequence>MSGWPMPTTPAFTAPPGACDCHTHIFSPGAPTEGAPAYPLPAAPFAAHRAVLEAVGLARGVIVQPSAYGSDHRVLVDALARSKGRLRGVALLDGDSDEAEFDRLDAAGVTAVRFVEARVPGTGARYPGNVAIAQLDALRPRLAARAWHAEVWASLTDAAAICDEHGGRGVPIVLDHLAGASAETDPDDPDFRRVLRHVAAGAVWVKLVLCRTARRLEDALPARRLQDALIAANPARLVWGTDFPFIRKGEDAPDVARLLDLIADWAGPHAGAILSANPAALYRFPTIED</sequence>
<dbReference type="GO" id="GO:0016787">
    <property type="term" value="F:hydrolase activity"/>
    <property type="evidence" value="ECO:0007669"/>
    <property type="project" value="UniProtKB-KW"/>
</dbReference>
<dbReference type="OrthoDB" id="9787654at2"/>
<dbReference type="EMBL" id="QWLV01000001">
    <property type="protein sequence ID" value="RHW19241.1"/>
    <property type="molecule type" value="Genomic_DNA"/>
</dbReference>
<dbReference type="PANTHER" id="PTHR35563">
    <property type="entry name" value="BARREL METAL-DEPENDENT HYDROLASE, PUTATIVE (AFU_ORTHOLOGUE AFUA_1G16240)-RELATED"/>
    <property type="match status" value="1"/>
</dbReference>
<proteinExistence type="predicted"/>
<protein>
    <submittedName>
        <fullName evidence="2">2-pyrone-4,6-dicarboxylate hydrolase</fullName>
    </submittedName>
</protein>
<evidence type="ECO:0000259" key="1">
    <source>
        <dbReference type="Pfam" id="PF04909"/>
    </source>
</evidence>